<protein>
    <recommendedName>
        <fullName evidence="4">Secreted protein</fullName>
    </recommendedName>
</protein>
<evidence type="ECO:0008006" key="4">
    <source>
        <dbReference type="Google" id="ProtNLM"/>
    </source>
</evidence>
<dbReference type="STRING" id="70667.A0A3P7D7R4"/>
<proteinExistence type="predicted"/>
<feature type="chain" id="PRO_5018067304" description="Secreted protein" evidence="1">
    <location>
        <begin position="24"/>
        <end position="187"/>
    </location>
</feature>
<accession>A0A3P7D7R4</accession>
<evidence type="ECO:0000256" key="1">
    <source>
        <dbReference type="SAM" id="SignalP"/>
    </source>
</evidence>
<evidence type="ECO:0000313" key="3">
    <source>
        <dbReference type="Proteomes" id="UP000275846"/>
    </source>
</evidence>
<dbReference type="Proteomes" id="UP000275846">
    <property type="component" value="Unassembled WGS sequence"/>
</dbReference>
<dbReference type="OrthoDB" id="205099at2759"/>
<dbReference type="EMBL" id="UYSU01048538">
    <property type="protein sequence ID" value="VDM06040.1"/>
    <property type="molecule type" value="Genomic_DNA"/>
</dbReference>
<dbReference type="AlphaFoldDB" id="A0A3P7D7R4"/>
<reference evidence="2 3" key="1">
    <citation type="submission" date="2018-11" db="EMBL/GenBank/DDBJ databases">
        <authorList>
            <consortium name="Pathogen Informatics"/>
        </authorList>
    </citation>
    <scope>NUCLEOTIDE SEQUENCE [LARGE SCALE GENOMIC DNA]</scope>
    <source>
        <strain evidence="2 3">NST_G2</strain>
    </source>
</reference>
<organism evidence="2 3">
    <name type="scientific">Schistocephalus solidus</name>
    <name type="common">Tapeworm</name>
    <dbReference type="NCBI Taxonomy" id="70667"/>
    <lineage>
        <taxon>Eukaryota</taxon>
        <taxon>Metazoa</taxon>
        <taxon>Spiralia</taxon>
        <taxon>Lophotrochozoa</taxon>
        <taxon>Platyhelminthes</taxon>
        <taxon>Cestoda</taxon>
        <taxon>Eucestoda</taxon>
        <taxon>Diphyllobothriidea</taxon>
        <taxon>Diphyllobothriidae</taxon>
        <taxon>Schistocephalus</taxon>
    </lineage>
</organism>
<name>A0A3P7D7R4_SCHSO</name>
<feature type="signal peptide" evidence="1">
    <location>
        <begin position="1"/>
        <end position="23"/>
    </location>
</feature>
<gene>
    <name evidence="2" type="ORF">SSLN_LOCUS19654</name>
</gene>
<sequence length="187" mass="19953">MPLQPSAVLSFFRLLLIPAQVLRALLCLFDSDLHSGGASQQQQQQQQQAPAVRVRVALTSVTSLPDSGVDQAAIVVQPPLLSLQLLVSSLARRQAVGGTFPPTQSPSFTTGVIPLTFNWTTNRVSITPTTGVGAKCVLAQRLRDARLDEQTNSHCVETNECALVQLTRIILQHPGLGNLATGPTGRA</sequence>
<keyword evidence="3" id="KW-1185">Reference proteome</keyword>
<keyword evidence="1" id="KW-0732">Signal</keyword>
<evidence type="ECO:0000313" key="2">
    <source>
        <dbReference type="EMBL" id="VDM06040.1"/>
    </source>
</evidence>